<keyword evidence="2" id="KW-1185">Reference proteome</keyword>
<organism evidence="1 2">
    <name type="scientific">Camellia lanceoleosa</name>
    <dbReference type="NCBI Taxonomy" id="1840588"/>
    <lineage>
        <taxon>Eukaryota</taxon>
        <taxon>Viridiplantae</taxon>
        <taxon>Streptophyta</taxon>
        <taxon>Embryophyta</taxon>
        <taxon>Tracheophyta</taxon>
        <taxon>Spermatophyta</taxon>
        <taxon>Magnoliopsida</taxon>
        <taxon>eudicotyledons</taxon>
        <taxon>Gunneridae</taxon>
        <taxon>Pentapetalae</taxon>
        <taxon>asterids</taxon>
        <taxon>Ericales</taxon>
        <taxon>Theaceae</taxon>
        <taxon>Camellia</taxon>
    </lineage>
</organism>
<protein>
    <submittedName>
        <fullName evidence="1">Uncharacterized protein</fullName>
    </submittedName>
</protein>
<dbReference type="Proteomes" id="UP001060215">
    <property type="component" value="Chromosome 10"/>
</dbReference>
<comment type="caution">
    <text evidence="1">The sequence shown here is derived from an EMBL/GenBank/DDBJ whole genome shotgun (WGS) entry which is preliminary data.</text>
</comment>
<reference evidence="1 2" key="1">
    <citation type="journal article" date="2022" name="Plant J.">
        <title>Chromosome-level genome of Camellia lanceoleosa provides a valuable resource for understanding genome evolution and self-incompatibility.</title>
        <authorList>
            <person name="Gong W."/>
            <person name="Xiao S."/>
            <person name="Wang L."/>
            <person name="Liao Z."/>
            <person name="Chang Y."/>
            <person name="Mo W."/>
            <person name="Hu G."/>
            <person name="Li W."/>
            <person name="Zhao G."/>
            <person name="Zhu H."/>
            <person name="Hu X."/>
            <person name="Ji K."/>
            <person name="Xiang X."/>
            <person name="Song Q."/>
            <person name="Yuan D."/>
            <person name="Jin S."/>
            <person name="Zhang L."/>
        </authorList>
    </citation>
    <scope>NUCLEOTIDE SEQUENCE [LARGE SCALE GENOMIC DNA]</scope>
    <source>
        <strain evidence="1">SQ_2022a</strain>
    </source>
</reference>
<dbReference type="EMBL" id="CM045767">
    <property type="protein sequence ID" value="KAI7999162.1"/>
    <property type="molecule type" value="Genomic_DNA"/>
</dbReference>
<gene>
    <name evidence="1" type="ORF">LOK49_LG10G02419</name>
</gene>
<evidence type="ECO:0000313" key="1">
    <source>
        <dbReference type="EMBL" id="KAI7999162.1"/>
    </source>
</evidence>
<proteinExistence type="predicted"/>
<evidence type="ECO:0000313" key="2">
    <source>
        <dbReference type="Proteomes" id="UP001060215"/>
    </source>
</evidence>
<sequence length="104" mass="11314">MADNLLSYGLGWACNAVGLFASMDVCIIKLRVAKLQQSVARQSVSYYAFFMALVDTVTRPMDSTVAGKLLTPPSMVVVMLPAQWEVHVGMETCTAKAMEPAQQL</sequence>
<accession>A0ACC0GDG1</accession>
<name>A0ACC0GDG1_9ERIC</name>